<dbReference type="Pfam" id="PF13360">
    <property type="entry name" value="PQQ_2"/>
    <property type="match status" value="1"/>
</dbReference>
<evidence type="ECO:0000256" key="3">
    <source>
        <dbReference type="ARBA" id="ARBA00023237"/>
    </source>
</evidence>
<feature type="chain" id="PRO_5016472588" description="Outer membrane protein assembly factor BamB" evidence="4">
    <location>
        <begin position="30"/>
        <end position="386"/>
    </location>
</feature>
<dbReference type="GO" id="GO:0043165">
    <property type="term" value="P:Gram-negative-bacterium-type cell outer membrane assembly"/>
    <property type="evidence" value="ECO:0007669"/>
    <property type="project" value="UniProtKB-UniRule"/>
</dbReference>
<dbReference type="PANTHER" id="PTHR34512:SF30">
    <property type="entry name" value="OUTER MEMBRANE PROTEIN ASSEMBLY FACTOR BAMB"/>
    <property type="match status" value="1"/>
</dbReference>
<dbReference type="HAMAP" id="MF_00923">
    <property type="entry name" value="OM_assembly_BamB"/>
    <property type="match status" value="1"/>
</dbReference>
<reference evidence="6 7" key="1">
    <citation type="submission" date="2018-05" db="EMBL/GenBank/DDBJ databases">
        <title>Genomic Encyclopedia of Type Strains, Phase IV (KMG-IV): sequencing the most valuable type-strain genomes for metagenomic binning, comparative biology and taxonomic classification.</title>
        <authorList>
            <person name="Goeker M."/>
        </authorList>
    </citation>
    <scope>NUCLEOTIDE SEQUENCE [LARGE SCALE GENOMIC DNA]</scope>
    <source>
        <strain evidence="6 7">DSM 29661</strain>
    </source>
</reference>
<organism evidence="6 7">
    <name type="scientific">Rivihabitans pingtungensis</name>
    <dbReference type="NCBI Taxonomy" id="1054498"/>
    <lineage>
        <taxon>Bacteria</taxon>
        <taxon>Pseudomonadati</taxon>
        <taxon>Pseudomonadota</taxon>
        <taxon>Betaproteobacteria</taxon>
        <taxon>Neisseriales</taxon>
        <taxon>Aquaspirillaceae</taxon>
        <taxon>Rivihabitans</taxon>
    </lineage>
</organism>
<name>A0A318L451_9NEIS</name>
<evidence type="ECO:0000313" key="6">
    <source>
        <dbReference type="EMBL" id="PXX75986.1"/>
    </source>
</evidence>
<accession>A0A318L451</accession>
<gene>
    <name evidence="4" type="primary">bamB</name>
    <name evidence="6" type="ORF">DFR34_12318</name>
</gene>
<dbReference type="Gene3D" id="2.130.10.10">
    <property type="entry name" value="YVTN repeat-like/Quinoprotein amine dehydrogenase"/>
    <property type="match status" value="1"/>
</dbReference>
<comment type="subcellular location">
    <subcellularLocation>
        <location evidence="4">Cell outer membrane</location>
    </subcellularLocation>
</comment>
<dbReference type="GO" id="GO:0051205">
    <property type="term" value="P:protein insertion into membrane"/>
    <property type="evidence" value="ECO:0007669"/>
    <property type="project" value="UniProtKB-UniRule"/>
</dbReference>
<evidence type="ECO:0000256" key="2">
    <source>
        <dbReference type="ARBA" id="ARBA00023136"/>
    </source>
</evidence>
<sequence length="386" mass="40827" precursor="true">MNMPAGLRRVATVAALAAMLGGCSTVTGWFTGSDNAPKPTPLQAIQNNVTPKVRWDVSLGGSADYAFTPALMGDVVWAAGRDGQVVGVDVNTGRQVGRVDTRLPLSGGIGAKNGALYVATTEGELVSLDENGKIRWRSRLTSQALEAPQSDGQRVLVRTNDGRLSAFDADNGKSLWTFQRPQPTLTVRNYGSTTLVGGEAVLLGMPGGRLAVIGANMGDLLWEASVSTPRGASELERMADVASRPVFDRGQVCAVAFQGKLTCFDARSGTPMWSRDVGSSQGLTVDAVNLYVTGDDGTVWAFDRATGRSVWTQNKLKYRNVSAPAMLDRFVLVLDGEGIAHLLSNESGEFVGRQSVAGGKTQTQPQSLGDRVLVQTQGGRVLALSL</sequence>
<evidence type="ECO:0000259" key="5">
    <source>
        <dbReference type="Pfam" id="PF13360"/>
    </source>
</evidence>
<evidence type="ECO:0000256" key="4">
    <source>
        <dbReference type="HAMAP-Rule" id="MF_00923"/>
    </source>
</evidence>
<comment type="caution">
    <text evidence="6">The sequence shown here is derived from an EMBL/GenBank/DDBJ whole genome shotgun (WGS) entry which is preliminary data.</text>
</comment>
<dbReference type="RefSeq" id="WP_245906895.1">
    <property type="nucleotide sequence ID" value="NZ_QJKI01000023.1"/>
</dbReference>
<dbReference type="InterPro" id="IPR018391">
    <property type="entry name" value="PQQ_b-propeller_rpt"/>
</dbReference>
<evidence type="ECO:0000313" key="7">
    <source>
        <dbReference type="Proteomes" id="UP000247555"/>
    </source>
</evidence>
<dbReference type="SUPFAM" id="SSF50998">
    <property type="entry name" value="Quinoprotein alcohol dehydrogenase-like"/>
    <property type="match status" value="1"/>
</dbReference>
<proteinExistence type="inferred from homology"/>
<dbReference type="Proteomes" id="UP000247555">
    <property type="component" value="Unassembled WGS sequence"/>
</dbReference>
<keyword evidence="3 4" id="KW-0998">Cell outer membrane</keyword>
<dbReference type="AlphaFoldDB" id="A0A318L451"/>
<comment type="similarity">
    <text evidence="4">Belongs to the BamB family.</text>
</comment>
<evidence type="ECO:0000256" key="1">
    <source>
        <dbReference type="ARBA" id="ARBA00022729"/>
    </source>
</evidence>
<protein>
    <recommendedName>
        <fullName evidence="4">Outer membrane protein assembly factor BamB</fullName>
    </recommendedName>
</protein>
<dbReference type="SMART" id="SM00564">
    <property type="entry name" value="PQQ"/>
    <property type="match status" value="5"/>
</dbReference>
<dbReference type="NCBIfam" id="TIGR03300">
    <property type="entry name" value="assembly_YfgL"/>
    <property type="match status" value="1"/>
</dbReference>
<dbReference type="GO" id="GO:0009279">
    <property type="term" value="C:cell outer membrane"/>
    <property type="evidence" value="ECO:0007669"/>
    <property type="project" value="UniProtKB-SubCell"/>
</dbReference>
<comment type="subunit">
    <text evidence="4">Part of the Bam complex.</text>
</comment>
<dbReference type="InterPro" id="IPR002372">
    <property type="entry name" value="PQQ_rpt_dom"/>
</dbReference>
<dbReference type="PANTHER" id="PTHR34512">
    <property type="entry name" value="CELL SURFACE PROTEIN"/>
    <property type="match status" value="1"/>
</dbReference>
<feature type="signal peptide" evidence="4">
    <location>
        <begin position="1"/>
        <end position="29"/>
    </location>
</feature>
<dbReference type="InterPro" id="IPR011047">
    <property type="entry name" value="Quinoprotein_ADH-like_sf"/>
</dbReference>
<dbReference type="InterPro" id="IPR015943">
    <property type="entry name" value="WD40/YVTN_repeat-like_dom_sf"/>
</dbReference>
<dbReference type="EMBL" id="QJKI01000023">
    <property type="protein sequence ID" value="PXX75986.1"/>
    <property type="molecule type" value="Genomic_DNA"/>
</dbReference>
<keyword evidence="1 4" id="KW-0732">Signal</keyword>
<keyword evidence="7" id="KW-1185">Reference proteome</keyword>
<comment type="function">
    <text evidence="4">Part of the outer membrane protein assembly complex, which is involved in assembly and insertion of beta-barrel proteins into the outer membrane.</text>
</comment>
<feature type="domain" description="Pyrrolo-quinoline quinone repeat" evidence="5">
    <location>
        <begin position="81"/>
        <end position="313"/>
    </location>
</feature>
<keyword evidence="2 4" id="KW-0472">Membrane</keyword>
<dbReference type="InterPro" id="IPR017687">
    <property type="entry name" value="BamB"/>
</dbReference>